<dbReference type="PROSITE" id="PS01053">
    <property type="entry name" value="ARGINASE_1"/>
    <property type="match status" value="1"/>
</dbReference>
<dbReference type="Proteomes" id="UP000885936">
    <property type="component" value="Unassembled WGS sequence"/>
</dbReference>
<evidence type="ECO:0000256" key="5">
    <source>
        <dbReference type="RuleBase" id="RU003684"/>
    </source>
</evidence>
<dbReference type="CDD" id="cd11593">
    <property type="entry name" value="Agmatinase-like_2"/>
    <property type="match status" value="1"/>
</dbReference>
<organism evidence="6">
    <name type="scientific">Candidatus Syntropharchaeum butanivorans</name>
    <dbReference type="NCBI Taxonomy" id="1839936"/>
    <lineage>
        <taxon>Archaea</taxon>
        <taxon>Methanobacteriati</taxon>
        <taxon>Methanobacteriota</taxon>
        <taxon>Stenosarchaea group</taxon>
        <taxon>Methanomicrobia</taxon>
        <taxon>Methanosarcinales</taxon>
        <taxon>ANME-2 cluster</taxon>
        <taxon>Candidatus Syntropharchaeum</taxon>
    </lineage>
</organism>
<comment type="caution">
    <text evidence="6">The sequence shown here is derived from an EMBL/GenBank/DDBJ whole genome shotgun (WGS) entry which is preliminary data.</text>
</comment>
<dbReference type="InterPro" id="IPR006035">
    <property type="entry name" value="Ureohydrolase"/>
</dbReference>
<dbReference type="InterPro" id="IPR023696">
    <property type="entry name" value="Ureohydrolase_dom_sf"/>
</dbReference>
<dbReference type="PIRSF" id="PIRSF036979">
    <property type="entry name" value="Arginase"/>
    <property type="match status" value="1"/>
</dbReference>
<dbReference type="GO" id="GO:0046872">
    <property type="term" value="F:metal ion binding"/>
    <property type="evidence" value="ECO:0007669"/>
    <property type="project" value="UniProtKB-KW"/>
</dbReference>
<evidence type="ECO:0000313" key="6">
    <source>
        <dbReference type="EMBL" id="HEC57199.1"/>
    </source>
</evidence>
<name>A0A7J2S3A6_9EURY</name>
<sequence length="285" mass="31081">MVYIKPLFAPARSEYEEADVVILGVPLERSVSFRTGCRFAPGAIREASRGLEWYSYQHDLDLADVPICDMGDLDTNMPLNDLKRVLGGVIGDILRDGKLPVVIGGEHTISTLTVPSTGVDAAIILDAHLDLRDTYGGDRNSHATVSRRIAEVLGSENLVILGVRSGSKEEFEYAESEGVLYYTSVDLQSGVKEVIGELRSRLGERIYISLDMDVLDPSYAPAVSNPEPYGITPSLVRELILKLADRVAGFDIVEIAPPYDRGLTALLGARFIIDLIHSYMGGGTR</sequence>
<comment type="similarity">
    <text evidence="1">Belongs to the arginase family. Agmatinase subfamily.</text>
</comment>
<accession>A0A7J2S3A6</accession>
<keyword evidence="3 5" id="KW-0378">Hydrolase</keyword>
<dbReference type="InterPro" id="IPR005925">
    <property type="entry name" value="Agmatinase-rel"/>
</dbReference>
<dbReference type="InterPro" id="IPR020855">
    <property type="entry name" value="Ureohydrolase_Mn_BS"/>
</dbReference>
<dbReference type="SUPFAM" id="SSF52768">
    <property type="entry name" value="Arginase/deacetylase"/>
    <property type="match status" value="1"/>
</dbReference>
<evidence type="ECO:0000256" key="1">
    <source>
        <dbReference type="ARBA" id="ARBA00009227"/>
    </source>
</evidence>
<comment type="cofactor">
    <cofactor evidence="4">
        <name>Mn(2+)</name>
        <dbReference type="ChEBI" id="CHEBI:29035"/>
    </cofactor>
    <text evidence="4">Binds 2 manganese ions per subunit.</text>
</comment>
<dbReference type="PANTHER" id="PTHR11358:SF26">
    <property type="entry name" value="GUANIDINO ACID HYDROLASE, MITOCHONDRIAL"/>
    <property type="match status" value="1"/>
</dbReference>
<protein>
    <submittedName>
        <fullName evidence="6">Agmatinase</fullName>
        <ecNumber evidence="6">3.5.3.11</ecNumber>
    </submittedName>
</protein>
<feature type="binding site" evidence="4">
    <location>
        <position position="213"/>
    </location>
    <ligand>
        <name>Mn(2+)</name>
        <dbReference type="ChEBI" id="CHEBI:29035"/>
        <label>1</label>
    </ligand>
</feature>
<dbReference type="EMBL" id="DRIE01000083">
    <property type="protein sequence ID" value="HEC57199.1"/>
    <property type="molecule type" value="Genomic_DNA"/>
</dbReference>
<feature type="binding site" evidence="4">
    <location>
        <position position="130"/>
    </location>
    <ligand>
        <name>Mn(2+)</name>
        <dbReference type="ChEBI" id="CHEBI:29035"/>
        <label>1</label>
    </ligand>
</feature>
<dbReference type="EC" id="3.5.3.11" evidence="6"/>
<keyword evidence="2 4" id="KW-0479">Metal-binding</keyword>
<dbReference type="AlphaFoldDB" id="A0A7J2S3A6"/>
<reference evidence="6" key="1">
    <citation type="journal article" date="2020" name="mSystems">
        <title>Genome- and Community-Level Interaction Insights into Carbon Utilization and Element Cycling Functions of Hydrothermarchaeota in Hydrothermal Sediment.</title>
        <authorList>
            <person name="Zhou Z."/>
            <person name="Liu Y."/>
            <person name="Xu W."/>
            <person name="Pan J."/>
            <person name="Luo Z.H."/>
            <person name="Li M."/>
        </authorList>
    </citation>
    <scope>NUCLEOTIDE SEQUENCE [LARGE SCALE GENOMIC DNA]</scope>
    <source>
        <strain evidence="6">HyVt-386</strain>
    </source>
</reference>
<dbReference type="Gene3D" id="3.40.800.10">
    <property type="entry name" value="Ureohydrolase domain"/>
    <property type="match status" value="1"/>
</dbReference>
<feature type="binding site" evidence="4">
    <location>
        <position position="126"/>
    </location>
    <ligand>
        <name>Mn(2+)</name>
        <dbReference type="ChEBI" id="CHEBI:29035"/>
        <label>2</label>
    </ligand>
</feature>
<feature type="binding site" evidence="4">
    <location>
        <position position="107"/>
    </location>
    <ligand>
        <name>Mn(2+)</name>
        <dbReference type="ChEBI" id="CHEBI:29035"/>
        <label>1</label>
    </ligand>
</feature>
<evidence type="ECO:0000256" key="4">
    <source>
        <dbReference type="PIRSR" id="PIRSR036979-1"/>
    </source>
</evidence>
<dbReference type="PROSITE" id="PS51409">
    <property type="entry name" value="ARGINASE_2"/>
    <property type="match status" value="1"/>
</dbReference>
<dbReference type="GO" id="GO:0008783">
    <property type="term" value="F:agmatinase activity"/>
    <property type="evidence" value="ECO:0007669"/>
    <property type="project" value="UniProtKB-EC"/>
</dbReference>
<dbReference type="Pfam" id="PF00491">
    <property type="entry name" value="Arginase"/>
    <property type="match status" value="1"/>
</dbReference>
<dbReference type="PANTHER" id="PTHR11358">
    <property type="entry name" value="ARGINASE/AGMATINASE"/>
    <property type="match status" value="1"/>
</dbReference>
<evidence type="ECO:0000256" key="2">
    <source>
        <dbReference type="ARBA" id="ARBA00022723"/>
    </source>
</evidence>
<feature type="binding site" evidence="4">
    <location>
        <position position="128"/>
    </location>
    <ligand>
        <name>Mn(2+)</name>
        <dbReference type="ChEBI" id="CHEBI:29035"/>
        <label>1</label>
    </ligand>
</feature>
<dbReference type="NCBIfam" id="TIGR01230">
    <property type="entry name" value="agmatinase"/>
    <property type="match status" value="1"/>
</dbReference>
<evidence type="ECO:0000256" key="3">
    <source>
        <dbReference type="ARBA" id="ARBA00022801"/>
    </source>
</evidence>
<keyword evidence="4" id="KW-0464">Manganese</keyword>
<proteinExistence type="inferred from homology"/>
<gene>
    <name evidence="6" type="primary">speB</name>
    <name evidence="6" type="ORF">ENI32_04885</name>
</gene>
<feature type="binding site" evidence="4">
    <location>
        <position position="211"/>
    </location>
    <ligand>
        <name>Mn(2+)</name>
        <dbReference type="ChEBI" id="CHEBI:29035"/>
        <label>1</label>
    </ligand>
</feature>
<dbReference type="GO" id="GO:0033389">
    <property type="term" value="P:putrescine biosynthetic process from arginine, via agmatine"/>
    <property type="evidence" value="ECO:0007669"/>
    <property type="project" value="TreeGrafter"/>
</dbReference>